<evidence type="ECO:0000256" key="5">
    <source>
        <dbReference type="PIRSR" id="PIRSR602081-1"/>
    </source>
</evidence>
<dbReference type="InterPro" id="IPR036155">
    <property type="entry name" value="Crypto/Photolyase_N_sf"/>
</dbReference>
<keyword evidence="3 5" id="KW-0274">FAD</keyword>
<dbReference type="SUPFAM" id="SSF48173">
    <property type="entry name" value="Cryptochrome/photolyase FAD-binding domain"/>
    <property type="match status" value="1"/>
</dbReference>
<feature type="binding site" evidence="5">
    <location>
        <position position="214"/>
    </location>
    <ligand>
        <name>FAD</name>
        <dbReference type="ChEBI" id="CHEBI:57692"/>
    </ligand>
</feature>
<reference evidence="8 9" key="1">
    <citation type="submission" date="2019-09" db="EMBL/GenBank/DDBJ databases">
        <title>Genomes of family Cryomorphaceae.</title>
        <authorList>
            <person name="Bowman J.P."/>
        </authorList>
    </citation>
    <scope>NUCLEOTIDE SEQUENCE [LARGE SCALE GENOMIC DNA]</scope>
    <source>
        <strain evidence="8 9">LMG 25704</strain>
    </source>
</reference>
<keyword evidence="2 5" id="KW-0285">Flavoprotein</keyword>
<dbReference type="GO" id="GO:0003904">
    <property type="term" value="F:deoxyribodipyrimidine photo-lyase activity"/>
    <property type="evidence" value="ECO:0007669"/>
    <property type="project" value="TreeGrafter"/>
</dbReference>
<dbReference type="Proteomes" id="UP000468650">
    <property type="component" value="Unassembled WGS sequence"/>
</dbReference>
<evidence type="ECO:0000256" key="3">
    <source>
        <dbReference type="ARBA" id="ARBA00022827"/>
    </source>
</evidence>
<evidence type="ECO:0000256" key="4">
    <source>
        <dbReference type="ARBA" id="ARBA00022991"/>
    </source>
</evidence>
<gene>
    <name evidence="8" type="ORF">F8C67_00815</name>
</gene>
<dbReference type="Gene3D" id="1.10.579.10">
    <property type="entry name" value="DNA Cyclobutane Dipyrimidine Photolyase, subunit A, domain 3"/>
    <property type="match status" value="1"/>
</dbReference>
<sequence length="476" mass="56255">MKSINIYWFKRDLRFSDNAPLAEALQSDKPLLLLYIIEPEWTQHPTFDIRHLRFVLQSLMDLESRSGEASILISNQSALTTFETIAEAANIDHVFSYEETGLRWSFKRDIEMKAWFNKRSITWKEFPSNGVERARKNREGWQKRWYRLMSSEQSKINLQQLRERVLSPPELGLESHVNIREKAHEIRDLSFQPGGESYAQKYLKSFTNERINGYNRSISKPSASRKHCSRLSPYLAFGNMSVRQAYQAVNSLNHSKRDAVAVKSRFRWHCHFIQKFEMEDRMEFEHLNRGYADIKFDHNETLLKAWETGNTGYPLIDACMRCLHATGYVNFRMRSMLVSFLTHHLNHDWRDGVHHLARLFLDFEPGIHYAQFQMQAAVTGIHTIRIYNPVKQSQDHDPNGEFIRKWVPELAQVPNHFIHEPWKMTPFDKIDLPDFDYPDPIIHLESASKAARERLWARKKDEKVRANRKDILDRHT</sequence>
<comment type="cofactor">
    <cofactor evidence="5">
        <name>FAD</name>
        <dbReference type="ChEBI" id="CHEBI:57692"/>
    </cofactor>
    <text evidence="5">Binds 1 FAD per subunit.</text>
</comment>
<dbReference type="InterPro" id="IPR018394">
    <property type="entry name" value="DNA_photolyase_1_CS_C"/>
</dbReference>
<dbReference type="Gene3D" id="1.25.40.80">
    <property type="match status" value="1"/>
</dbReference>
<keyword evidence="4 6" id="KW-0157">Chromophore</keyword>
<feature type="domain" description="Photolyase/cryptochrome alpha/beta" evidence="7">
    <location>
        <begin position="3"/>
        <end position="131"/>
    </location>
</feature>
<dbReference type="InterPro" id="IPR036134">
    <property type="entry name" value="Crypto/Photolyase_FAD-like_sf"/>
</dbReference>
<evidence type="ECO:0000256" key="1">
    <source>
        <dbReference type="ARBA" id="ARBA00001932"/>
    </source>
</evidence>
<protein>
    <submittedName>
        <fullName evidence="8">Deoxyribodipyrimidine photo-lyase</fullName>
    </submittedName>
</protein>
<dbReference type="GO" id="GO:0009416">
    <property type="term" value="P:response to light stimulus"/>
    <property type="evidence" value="ECO:0007669"/>
    <property type="project" value="TreeGrafter"/>
</dbReference>
<dbReference type="PANTHER" id="PTHR11455">
    <property type="entry name" value="CRYPTOCHROME"/>
    <property type="match status" value="1"/>
</dbReference>
<dbReference type="GO" id="GO:0006950">
    <property type="term" value="P:response to stress"/>
    <property type="evidence" value="ECO:0007669"/>
    <property type="project" value="UniProtKB-ARBA"/>
</dbReference>
<evidence type="ECO:0000256" key="6">
    <source>
        <dbReference type="RuleBase" id="RU004182"/>
    </source>
</evidence>
<dbReference type="InterPro" id="IPR006050">
    <property type="entry name" value="DNA_photolyase_N"/>
</dbReference>
<accession>A0A6N6RJM6</accession>
<dbReference type="PRINTS" id="PR00147">
    <property type="entry name" value="DNAPHOTLYASE"/>
</dbReference>
<name>A0A6N6RJM6_9FLAO</name>
<evidence type="ECO:0000313" key="8">
    <source>
        <dbReference type="EMBL" id="KAB2814304.1"/>
    </source>
</evidence>
<comment type="similarity">
    <text evidence="6">Belongs to the DNA photolyase family.</text>
</comment>
<keyword evidence="8" id="KW-0456">Lyase</keyword>
<comment type="cofactor">
    <cofactor evidence="1">
        <name>(6R)-5,10-methylene-5,6,7,8-tetrahydrofolate</name>
        <dbReference type="ChEBI" id="CHEBI:15636"/>
    </cofactor>
</comment>
<evidence type="ECO:0000256" key="2">
    <source>
        <dbReference type="ARBA" id="ARBA00022630"/>
    </source>
</evidence>
<dbReference type="Gene3D" id="3.40.50.620">
    <property type="entry name" value="HUPs"/>
    <property type="match status" value="1"/>
</dbReference>
<evidence type="ECO:0000313" key="9">
    <source>
        <dbReference type="Proteomes" id="UP000468650"/>
    </source>
</evidence>
<dbReference type="PROSITE" id="PS00394">
    <property type="entry name" value="DNA_PHOTOLYASES_1_1"/>
    <property type="match status" value="1"/>
</dbReference>
<proteinExistence type="inferred from homology"/>
<dbReference type="AlphaFoldDB" id="A0A6N6RJM6"/>
<dbReference type="SUPFAM" id="SSF52425">
    <property type="entry name" value="Cryptochrome/photolyase, N-terminal domain"/>
    <property type="match status" value="1"/>
</dbReference>
<dbReference type="RefSeq" id="WP_151665885.1">
    <property type="nucleotide sequence ID" value="NZ_WBVO01000001.1"/>
</dbReference>
<dbReference type="InterPro" id="IPR002081">
    <property type="entry name" value="Cryptochrome/DNA_photolyase_1"/>
</dbReference>
<comment type="caution">
    <text evidence="8">The sequence shown here is derived from an EMBL/GenBank/DDBJ whole genome shotgun (WGS) entry which is preliminary data.</text>
</comment>
<dbReference type="EMBL" id="WBVO01000001">
    <property type="protein sequence ID" value="KAB2814304.1"/>
    <property type="molecule type" value="Genomic_DNA"/>
</dbReference>
<dbReference type="InterPro" id="IPR005101">
    <property type="entry name" value="Cryptochr/Photolyase_FAD-bd"/>
</dbReference>
<keyword evidence="9" id="KW-1185">Reference proteome</keyword>
<dbReference type="GO" id="GO:0006139">
    <property type="term" value="P:nucleobase-containing compound metabolic process"/>
    <property type="evidence" value="ECO:0007669"/>
    <property type="project" value="UniProtKB-ARBA"/>
</dbReference>
<dbReference type="OrthoDB" id="9772484at2"/>
<dbReference type="PROSITE" id="PS51645">
    <property type="entry name" value="PHR_CRY_ALPHA_BETA"/>
    <property type="match status" value="1"/>
</dbReference>
<dbReference type="InterPro" id="IPR014729">
    <property type="entry name" value="Rossmann-like_a/b/a_fold"/>
</dbReference>
<dbReference type="GO" id="GO:0071949">
    <property type="term" value="F:FAD binding"/>
    <property type="evidence" value="ECO:0007669"/>
    <property type="project" value="TreeGrafter"/>
</dbReference>
<dbReference type="Pfam" id="PF00875">
    <property type="entry name" value="DNA_photolyase"/>
    <property type="match status" value="1"/>
</dbReference>
<dbReference type="PANTHER" id="PTHR11455:SF9">
    <property type="entry name" value="CRYPTOCHROME CIRCADIAN CLOCK 5 ISOFORM X1"/>
    <property type="match status" value="1"/>
</dbReference>
<dbReference type="Pfam" id="PF03441">
    <property type="entry name" value="FAD_binding_7"/>
    <property type="match status" value="1"/>
</dbReference>
<dbReference type="GO" id="GO:0003677">
    <property type="term" value="F:DNA binding"/>
    <property type="evidence" value="ECO:0007669"/>
    <property type="project" value="TreeGrafter"/>
</dbReference>
<evidence type="ECO:0000259" key="7">
    <source>
        <dbReference type="PROSITE" id="PS51645"/>
    </source>
</evidence>
<organism evidence="8 9">
    <name type="scientific">Phaeocystidibacter luteus</name>
    <dbReference type="NCBI Taxonomy" id="911197"/>
    <lineage>
        <taxon>Bacteria</taxon>
        <taxon>Pseudomonadati</taxon>
        <taxon>Bacteroidota</taxon>
        <taxon>Flavobacteriia</taxon>
        <taxon>Flavobacteriales</taxon>
        <taxon>Phaeocystidibacteraceae</taxon>
        <taxon>Phaeocystidibacter</taxon>
    </lineage>
</organism>